<dbReference type="EMBL" id="MG775259">
    <property type="protein sequence ID" value="AUV61764.1"/>
    <property type="molecule type" value="Genomic_DNA"/>
</dbReference>
<dbReference type="Proteomes" id="UP000240564">
    <property type="component" value="Segment"/>
</dbReference>
<gene>
    <name evidence="1" type="ORF">PsPhBjorn_gp52</name>
</gene>
<reference evidence="1 2" key="1">
    <citation type="submission" date="2018-01" db="EMBL/GenBank/DDBJ databases">
        <title>Pseudomonas phages infecting Pseudomonas sp. isolated from Prunus avium.</title>
        <authorList>
            <person name="Colberg O."/>
            <person name="Byth Carstens A."/>
        </authorList>
    </citation>
    <scope>NUCLEOTIDE SEQUENCE [LARGE SCALE GENOMIC DNA]</scope>
</reference>
<keyword evidence="2" id="KW-1185">Reference proteome</keyword>
<accession>A0A2K9VHE7</accession>
<proteinExistence type="predicted"/>
<dbReference type="OrthoDB" id="4984at10239"/>
<evidence type="ECO:0000313" key="1">
    <source>
        <dbReference type="EMBL" id="AUV61764.1"/>
    </source>
</evidence>
<sequence length="290" mass="30298">MSQYVKLGGVSDRAFIIEAVDAYHRNDDGTYEKISDPTVISKETAATDFVPSIEAVEANSALSVENILNVPTGSDSEAVVASLVVRQRVGKPGETSAGNAVPGHVIAGFFETEINAPTGDAFGLELRLDPLASTLDQYVGIKHVIGPDTQNDGTVGVYVLEQLDDMRASVTSVAAFQQNYLDPRLVTTHAGGTMRPTDQLTASATLTNANSGKDYIVVSATDVTITLGAGVTNGWHGTFLQGGAGKVTIAVTPDKAIYSKAGQVQTTGQLGKVDVTVYPFGATALFFTAP</sequence>
<protein>
    <submittedName>
        <fullName evidence="1">Uncharacterized protein</fullName>
    </submittedName>
</protein>
<organism evidence="1 2">
    <name type="scientific">Pseudomonas phage Bjorn</name>
    <dbReference type="NCBI Taxonomy" id="2079288"/>
    <lineage>
        <taxon>Viruses</taxon>
        <taxon>Duplodnaviria</taxon>
        <taxon>Heunggongvirae</taxon>
        <taxon>Uroviricota</taxon>
        <taxon>Caudoviricetes</taxon>
        <taxon>Bjornvirus</taxon>
        <taxon>Bjornvirus bjorn</taxon>
    </lineage>
</organism>
<evidence type="ECO:0000313" key="2">
    <source>
        <dbReference type="Proteomes" id="UP000240564"/>
    </source>
</evidence>
<name>A0A2K9VHE7_9CAUD</name>